<comment type="caution">
    <text evidence="1">The sequence shown here is derived from an EMBL/GenBank/DDBJ whole genome shotgun (WGS) entry which is preliminary data.</text>
</comment>
<sequence>MASVTMITAVEIKSSSAFVAWQLQSYSESARSPMMGTWNQLMFSWSNWSRAKCFDVDFSSAVVKTGLPDSDRTTKVGEDTNGDWWANWTMRAEAWSLAEEALSKA</sequence>
<proteinExistence type="predicted"/>
<gene>
    <name evidence="1" type="ORF">E8E12_008536</name>
</gene>
<dbReference type="AlphaFoldDB" id="A0A9P4X059"/>
<organism evidence="1 2">
    <name type="scientific">Didymella heteroderae</name>
    <dbReference type="NCBI Taxonomy" id="1769908"/>
    <lineage>
        <taxon>Eukaryota</taxon>
        <taxon>Fungi</taxon>
        <taxon>Dikarya</taxon>
        <taxon>Ascomycota</taxon>
        <taxon>Pezizomycotina</taxon>
        <taxon>Dothideomycetes</taxon>
        <taxon>Pleosporomycetidae</taxon>
        <taxon>Pleosporales</taxon>
        <taxon>Pleosporineae</taxon>
        <taxon>Didymellaceae</taxon>
        <taxon>Didymella</taxon>
    </lineage>
</organism>
<keyword evidence="2" id="KW-1185">Reference proteome</keyword>
<reference evidence="1" key="1">
    <citation type="submission" date="2019-04" db="EMBL/GenBank/DDBJ databases">
        <title>Sequencing of skin fungus with MAO and IRED activity.</title>
        <authorList>
            <person name="Marsaioli A.J."/>
            <person name="Bonatto J.M.C."/>
            <person name="Reis Junior O."/>
        </authorList>
    </citation>
    <scope>NUCLEOTIDE SEQUENCE</scope>
    <source>
        <strain evidence="1">28M1</strain>
    </source>
</reference>
<protein>
    <submittedName>
        <fullName evidence="1">Uncharacterized protein</fullName>
    </submittedName>
</protein>
<dbReference type="Proteomes" id="UP000758155">
    <property type="component" value="Unassembled WGS sequence"/>
</dbReference>
<accession>A0A9P4X059</accession>
<evidence type="ECO:0000313" key="2">
    <source>
        <dbReference type="Proteomes" id="UP000758155"/>
    </source>
</evidence>
<dbReference type="EMBL" id="SWKV01000001">
    <property type="protein sequence ID" value="KAF3048046.1"/>
    <property type="molecule type" value="Genomic_DNA"/>
</dbReference>
<name>A0A9P4X059_9PLEO</name>
<dbReference type="OrthoDB" id="21502at2759"/>
<evidence type="ECO:0000313" key="1">
    <source>
        <dbReference type="EMBL" id="KAF3048046.1"/>
    </source>
</evidence>